<dbReference type="InterPro" id="IPR009057">
    <property type="entry name" value="Homeodomain-like_sf"/>
</dbReference>
<evidence type="ECO:0000313" key="3">
    <source>
        <dbReference type="Proteomes" id="UP000596742"/>
    </source>
</evidence>
<dbReference type="EMBL" id="UYJE01009233">
    <property type="protein sequence ID" value="VDI71516.1"/>
    <property type="molecule type" value="Genomic_DNA"/>
</dbReference>
<proteinExistence type="predicted"/>
<dbReference type="Proteomes" id="UP000596742">
    <property type="component" value="Unassembled WGS sequence"/>
</dbReference>
<gene>
    <name evidence="2" type="ORF">MGAL_10B084176</name>
</gene>
<dbReference type="Gene3D" id="1.10.10.60">
    <property type="entry name" value="Homeodomain-like"/>
    <property type="match status" value="1"/>
</dbReference>
<dbReference type="InterPro" id="IPR028002">
    <property type="entry name" value="Myb_DNA-bind_5"/>
</dbReference>
<dbReference type="Pfam" id="PF13873">
    <property type="entry name" value="Myb_DNA-bind_5"/>
    <property type="match status" value="1"/>
</dbReference>
<evidence type="ECO:0000313" key="2">
    <source>
        <dbReference type="EMBL" id="VDI71516.1"/>
    </source>
</evidence>
<organism evidence="2 3">
    <name type="scientific">Mytilus galloprovincialis</name>
    <name type="common">Mediterranean mussel</name>
    <dbReference type="NCBI Taxonomy" id="29158"/>
    <lineage>
        <taxon>Eukaryota</taxon>
        <taxon>Metazoa</taxon>
        <taxon>Spiralia</taxon>
        <taxon>Lophotrochozoa</taxon>
        <taxon>Mollusca</taxon>
        <taxon>Bivalvia</taxon>
        <taxon>Autobranchia</taxon>
        <taxon>Pteriomorphia</taxon>
        <taxon>Mytilida</taxon>
        <taxon>Mytiloidea</taxon>
        <taxon>Mytilidae</taxon>
        <taxon>Mytilinae</taxon>
        <taxon>Mytilus</taxon>
    </lineage>
</organism>
<accession>A0A8B6GZT5</accession>
<dbReference type="SUPFAM" id="SSF46689">
    <property type="entry name" value="Homeodomain-like"/>
    <property type="match status" value="1"/>
</dbReference>
<comment type="caution">
    <text evidence="2">The sequence shown here is derived from an EMBL/GenBank/DDBJ whole genome shotgun (WGS) entry which is preliminary data.</text>
</comment>
<dbReference type="AlphaFoldDB" id="A0A8B6GZT5"/>
<reference evidence="2" key="1">
    <citation type="submission" date="2018-11" db="EMBL/GenBank/DDBJ databases">
        <authorList>
            <person name="Alioto T."/>
            <person name="Alioto T."/>
        </authorList>
    </citation>
    <scope>NUCLEOTIDE SEQUENCE</scope>
</reference>
<sequence length="68" mass="7684">MAETLSSKKPTQLQKKADNWQIIAHQISALGVSIRTPKDVKDKWSNCNKVAKRIYTDNKKEKGAAERS</sequence>
<protein>
    <recommendedName>
        <fullName evidence="1">Myb/SANT-like DNA-binding domain-containing protein</fullName>
    </recommendedName>
</protein>
<evidence type="ECO:0000259" key="1">
    <source>
        <dbReference type="Pfam" id="PF13873"/>
    </source>
</evidence>
<keyword evidence="3" id="KW-1185">Reference proteome</keyword>
<name>A0A8B6GZT5_MYTGA</name>
<dbReference type="OrthoDB" id="10046272at2759"/>
<feature type="domain" description="Myb/SANT-like DNA-binding" evidence="1">
    <location>
        <begin position="8"/>
        <end position="56"/>
    </location>
</feature>